<dbReference type="PANTHER" id="PTHR21330">
    <property type="entry name" value="E3 SUMO-PROTEIN LIGASE NSE2"/>
    <property type="match status" value="1"/>
</dbReference>
<evidence type="ECO:0000256" key="1">
    <source>
        <dbReference type="ARBA" id="ARBA00004123"/>
    </source>
</evidence>
<protein>
    <recommendedName>
        <fullName evidence="12">SP-RING-type domain-containing protein</fullName>
    </recommendedName>
</protein>
<comment type="similarity">
    <text evidence="3">Belongs to the NSE2 family.</text>
</comment>
<dbReference type="AlphaFoldDB" id="A0A8J4QQP8"/>
<dbReference type="Gene3D" id="3.30.40.10">
    <property type="entry name" value="Zinc/RING finger domain, C3HC4 (zinc finger)"/>
    <property type="match status" value="1"/>
</dbReference>
<keyword evidence="7" id="KW-0833">Ubl conjugation pathway</keyword>
<evidence type="ECO:0000256" key="10">
    <source>
        <dbReference type="PROSITE-ProRule" id="PRU00452"/>
    </source>
</evidence>
<evidence type="ECO:0000313" key="13">
    <source>
        <dbReference type="EMBL" id="KAF3955672.1"/>
    </source>
</evidence>
<keyword evidence="6 10" id="KW-0863">Zinc-finger</keyword>
<keyword evidence="9" id="KW-0539">Nucleus</keyword>
<dbReference type="GO" id="GO:0016925">
    <property type="term" value="P:protein sumoylation"/>
    <property type="evidence" value="ECO:0007669"/>
    <property type="project" value="UniProtKB-UniPathway"/>
</dbReference>
<comment type="pathway">
    <text evidence="2">Protein modification; protein sumoylation.</text>
</comment>
<dbReference type="EMBL" id="JRKL02003305">
    <property type="protein sequence ID" value="KAF3955672.1"/>
    <property type="molecule type" value="Genomic_DNA"/>
</dbReference>
<keyword evidence="4" id="KW-0808">Transferase</keyword>
<proteinExistence type="inferred from homology"/>
<keyword evidence="5" id="KW-0479">Metal-binding</keyword>
<dbReference type="GO" id="GO:0061665">
    <property type="term" value="F:SUMO ligase activity"/>
    <property type="evidence" value="ECO:0007669"/>
    <property type="project" value="TreeGrafter"/>
</dbReference>
<evidence type="ECO:0000259" key="12">
    <source>
        <dbReference type="PROSITE" id="PS51044"/>
    </source>
</evidence>
<dbReference type="GO" id="GO:0008270">
    <property type="term" value="F:zinc ion binding"/>
    <property type="evidence" value="ECO:0007669"/>
    <property type="project" value="UniProtKB-KW"/>
</dbReference>
<evidence type="ECO:0000256" key="6">
    <source>
        <dbReference type="ARBA" id="ARBA00022771"/>
    </source>
</evidence>
<gene>
    <name evidence="13" type="ORF">CMV_019130</name>
</gene>
<accession>A0A8J4QQP8</accession>
<evidence type="ECO:0000256" key="11">
    <source>
        <dbReference type="SAM" id="MobiDB-lite"/>
    </source>
</evidence>
<evidence type="ECO:0000256" key="5">
    <source>
        <dbReference type="ARBA" id="ARBA00022723"/>
    </source>
</evidence>
<evidence type="ECO:0000256" key="2">
    <source>
        <dbReference type="ARBA" id="ARBA00004718"/>
    </source>
</evidence>
<keyword evidence="8" id="KW-0862">Zinc</keyword>
<dbReference type="Proteomes" id="UP000737018">
    <property type="component" value="Unassembled WGS sequence"/>
</dbReference>
<dbReference type="SUPFAM" id="SSF57850">
    <property type="entry name" value="RING/U-box"/>
    <property type="match status" value="1"/>
</dbReference>
<dbReference type="InterPro" id="IPR004181">
    <property type="entry name" value="Znf_MIZ"/>
</dbReference>
<dbReference type="GO" id="GO:0000724">
    <property type="term" value="P:double-strand break repair via homologous recombination"/>
    <property type="evidence" value="ECO:0007669"/>
    <property type="project" value="InterPro"/>
</dbReference>
<feature type="region of interest" description="Disordered" evidence="11">
    <location>
        <begin position="232"/>
        <end position="253"/>
    </location>
</feature>
<comment type="caution">
    <text evidence="13">The sequence shown here is derived from an EMBL/GenBank/DDBJ whole genome shotgun (WGS) entry which is preliminary data.</text>
</comment>
<dbReference type="OrthoDB" id="26899at2759"/>
<keyword evidence="14" id="KW-1185">Reference proteome</keyword>
<dbReference type="CDD" id="cd16651">
    <property type="entry name" value="SPL-RING_NSE2"/>
    <property type="match status" value="1"/>
</dbReference>
<evidence type="ECO:0000256" key="3">
    <source>
        <dbReference type="ARBA" id="ARBA00008212"/>
    </source>
</evidence>
<dbReference type="PROSITE" id="PS51044">
    <property type="entry name" value="ZF_SP_RING"/>
    <property type="match status" value="1"/>
</dbReference>
<organism evidence="13 14">
    <name type="scientific">Castanea mollissima</name>
    <name type="common">Chinese chestnut</name>
    <dbReference type="NCBI Taxonomy" id="60419"/>
    <lineage>
        <taxon>Eukaryota</taxon>
        <taxon>Viridiplantae</taxon>
        <taxon>Streptophyta</taxon>
        <taxon>Embryophyta</taxon>
        <taxon>Tracheophyta</taxon>
        <taxon>Spermatophyta</taxon>
        <taxon>Magnoliopsida</taxon>
        <taxon>eudicotyledons</taxon>
        <taxon>Gunneridae</taxon>
        <taxon>Pentapetalae</taxon>
        <taxon>rosids</taxon>
        <taxon>fabids</taxon>
        <taxon>Fagales</taxon>
        <taxon>Fagaceae</taxon>
        <taxon>Castanea</taxon>
    </lineage>
</organism>
<dbReference type="UniPathway" id="UPA00886"/>
<comment type="subcellular location">
    <subcellularLocation>
        <location evidence="1">Nucleus</location>
    </subcellularLocation>
</comment>
<feature type="compositionally biased region" description="Acidic residues" evidence="11">
    <location>
        <begin position="240"/>
        <end position="253"/>
    </location>
</feature>
<evidence type="ECO:0000256" key="9">
    <source>
        <dbReference type="ARBA" id="ARBA00023242"/>
    </source>
</evidence>
<reference evidence="13" key="1">
    <citation type="submission" date="2020-03" db="EMBL/GenBank/DDBJ databases">
        <title>Castanea mollissima Vanexum genome sequencing.</title>
        <authorList>
            <person name="Staton M."/>
        </authorList>
    </citation>
    <scope>NUCLEOTIDE SEQUENCE</scope>
    <source>
        <tissue evidence="13">Leaf</tissue>
    </source>
</reference>
<dbReference type="GO" id="GO:0005634">
    <property type="term" value="C:nucleus"/>
    <property type="evidence" value="ECO:0007669"/>
    <property type="project" value="UniProtKB-SubCell"/>
</dbReference>
<dbReference type="InterPro" id="IPR013083">
    <property type="entry name" value="Znf_RING/FYVE/PHD"/>
</dbReference>
<feature type="domain" description="SP-RING-type" evidence="12">
    <location>
        <begin position="144"/>
        <end position="230"/>
    </location>
</feature>
<dbReference type="GO" id="GO:0030915">
    <property type="term" value="C:Smc5-Smc6 complex"/>
    <property type="evidence" value="ECO:0007669"/>
    <property type="project" value="InterPro"/>
</dbReference>
<evidence type="ECO:0000313" key="14">
    <source>
        <dbReference type="Proteomes" id="UP000737018"/>
    </source>
</evidence>
<evidence type="ECO:0000256" key="8">
    <source>
        <dbReference type="ARBA" id="ARBA00022833"/>
    </source>
</evidence>
<evidence type="ECO:0000256" key="7">
    <source>
        <dbReference type="ARBA" id="ARBA00022786"/>
    </source>
</evidence>
<dbReference type="Pfam" id="PF11789">
    <property type="entry name" value="zf-Nse"/>
    <property type="match status" value="1"/>
</dbReference>
<dbReference type="InterPro" id="IPR026846">
    <property type="entry name" value="Nse2(Mms21)"/>
</dbReference>
<evidence type="ECO:0000256" key="4">
    <source>
        <dbReference type="ARBA" id="ARBA00022679"/>
    </source>
</evidence>
<dbReference type="PANTHER" id="PTHR21330:SF1">
    <property type="entry name" value="E3 SUMO-PROTEIN LIGASE NSE2"/>
    <property type="match status" value="1"/>
</dbReference>
<name>A0A8J4QQP8_9ROSI</name>
<sequence>MASTSASRSSGGVSGRIRTAASTLYSDNQSLIAEIRKALNMMKEVAIDLERDNHSQMVNEIENAAVELSGKYEQSTHFSSAIHSVADGYQLGPELTNFKKLFDDEIVKLKANSSSVPENHPIIRQFREAIWNVHHAGQPMPGEEQEDIVMTTTQSNLLNVTCPLSGKPVTELAEPVRSLECKHVYEKKVVMVYIRSNARQCPVAGCPKILRADKIVCDPLLLIEIEEMRAMSKQSAPTSEIEDCTGLDEEEDD</sequence>